<sequence>MAAPAGTWLAAPWSPTTISLHPPDYSVFASPEFDPNDYANAVLAGEPYVLPSDTRTKPVLPSTKVAETPGKEEISIAISKLTFGIDDVSKQIKALVTNHHQDLLSQAASANELSGSLTSVRAGLADLDHSLEKLRVKVRVPYQSLQTNVSRLQKLQQASDVLRRTSRFVILARRLQNQMAEMESGSSTPDQSLPLIRSKSDESALGQDLEDGKERTIAKAALSIAELGMSLGPSVSRTWLTSLQRRYWVARPHGCPKKTDFESRISLRSVNAIAVHVPYIEDARAKVTSEMENMVLTGLTSLNQSLLASSLQTAYNLRVLPELVQNLILELSQAVDDRIRTAFDLSKISKEILSKDSAPSPTQYKSRVRTEPTNLTAPQWTAALWARLEVMVQDMAECCVKVYTLERVLKIKKDTVSHVVFLDEAMKLLENKPSATFWTALARSLEKNTRDAARSSMFLQQTLSTGYPRLLRLFHEFFAKIAVHTDTTYIHTYQSPETVIVLRALSNFESLYLTRSSTKLNESVSQAFSGEMRTPPGMVQGINVARTVANELDSARFDPLLVKAVAKSATASIDTIVSRVDGSVSRDRSSVTLVGPSATPQQAINGSLATFLYHTWLLLSQLGEEQKETVYNIIKPSVDNLHAAYKRIVNPLLTAIRRELGAIISKMHRFDFGRSADPMAGMGGTSLYMKDFVEKLAFIKNEIFSKFGIGDEKRAWYVIMSLVQYIIKTFVLHVSIVQPLGEAGKLQLTSDMTELEFALSAFLVESSQEKRGGNLESVGPEYKMLRAMRPLLFLENSQLVLSQYTAGLPPLIVLHHILVRSPIPLPHSLHGWQEAEYVRWVDEHTEEEAWTLVDGGLSHWERTTESEGSEKEDAMQYVNLARKVLAATQLL</sequence>
<dbReference type="InterPro" id="IPR049176">
    <property type="entry name" value="COG5_N"/>
</dbReference>
<evidence type="ECO:0000256" key="2">
    <source>
        <dbReference type="ARBA" id="ARBA00020974"/>
    </source>
</evidence>
<dbReference type="AlphaFoldDB" id="A0AA39UFD5"/>
<dbReference type="Pfam" id="PF20649">
    <property type="entry name" value="COG5_C"/>
    <property type="match status" value="1"/>
</dbReference>
<keyword evidence="8" id="KW-1185">Reference proteome</keyword>
<reference evidence="7" key="1">
    <citation type="submission" date="2023-06" db="EMBL/GenBank/DDBJ databases">
        <authorList>
            <consortium name="Lawrence Berkeley National Laboratory"/>
            <person name="Ahrendt S."/>
            <person name="Sahu N."/>
            <person name="Indic B."/>
            <person name="Wong-Bajracharya J."/>
            <person name="Merenyi Z."/>
            <person name="Ke H.-M."/>
            <person name="Monk M."/>
            <person name="Kocsube S."/>
            <person name="Drula E."/>
            <person name="Lipzen A."/>
            <person name="Balint B."/>
            <person name="Henrissat B."/>
            <person name="Andreopoulos B."/>
            <person name="Martin F.M."/>
            <person name="Harder C.B."/>
            <person name="Rigling D."/>
            <person name="Ford K.L."/>
            <person name="Foster G.D."/>
            <person name="Pangilinan J."/>
            <person name="Papanicolaou A."/>
            <person name="Barry K."/>
            <person name="LaButti K."/>
            <person name="Viragh M."/>
            <person name="Koriabine M."/>
            <person name="Yan M."/>
            <person name="Riley R."/>
            <person name="Champramary S."/>
            <person name="Plett K.L."/>
            <person name="Tsai I.J."/>
            <person name="Slot J."/>
            <person name="Sipos G."/>
            <person name="Plett J."/>
            <person name="Nagy L.G."/>
            <person name="Grigoriev I.V."/>
        </authorList>
    </citation>
    <scope>NUCLEOTIDE SEQUENCE</scope>
    <source>
        <strain evidence="7">ICMP 16352</strain>
    </source>
</reference>
<dbReference type="EMBL" id="JAUEPR010000019">
    <property type="protein sequence ID" value="KAK0476610.1"/>
    <property type="molecule type" value="Genomic_DNA"/>
</dbReference>
<evidence type="ECO:0000259" key="6">
    <source>
        <dbReference type="Pfam" id="PF20649"/>
    </source>
</evidence>
<name>A0AA39UFD5_9AGAR</name>
<dbReference type="PANTHER" id="PTHR13228">
    <property type="entry name" value="CONSERVED OLIGOMERIC GOLGI COMPLEX COMPONENT 5"/>
    <property type="match status" value="1"/>
</dbReference>
<keyword evidence="3" id="KW-0333">Golgi apparatus</keyword>
<proteinExistence type="predicted"/>
<evidence type="ECO:0000313" key="7">
    <source>
        <dbReference type="EMBL" id="KAK0476610.1"/>
    </source>
</evidence>
<dbReference type="Proteomes" id="UP001175227">
    <property type="component" value="Unassembled WGS sequence"/>
</dbReference>
<feature type="domain" description="Conserved oligomeric Golgi complex subunit 5 helical" evidence="6">
    <location>
        <begin position="267"/>
        <end position="478"/>
    </location>
</feature>
<dbReference type="PANTHER" id="PTHR13228:SF3">
    <property type="entry name" value="CONSERVED OLIGOMERIC GOLGI COMPLEX SUBUNIT 5"/>
    <property type="match status" value="1"/>
</dbReference>
<evidence type="ECO:0000256" key="3">
    <source>
        <dbReference type="ARBA" id="ARBA00023034"/>
    </source>
</evidence>
<gene>
    <name evidence="7" type="ORF">IW261DRAFT_1339207</name>
</gene>
<evidence type="ECO:0000313" key="8">
    <source>
        <dbReference type="Proteomes" id="UP001175227"/>
    </source>
</evidence>
<organism evidence="7 8">
    <name type="scientific">Armillaria novae-zelandiae</name>
    <dbReference type="NCBI Taxonomy" id="153914"/>
    <lineage>
        <taxon>Eukaryota</taxon>
        <taxon>Fungi</taxon>
        <taxon>Dikarya</taxon>
        <taxon>Basidiomycota</taxon>
        <taxon>Agaricomycotina</taxon>
        <taxon>Agaricomycetes</taxon>
        <taxon>Agaricomycetidae</taxon>
        <taxon>Agaricales</taxon>
        <taxon>Marasmiineae</taxon>
        <taxon>Physalacriaceae</taxon>
        <taxon>Armillaria</taxon>
    </lineage>
</organism>
<accession>A0AA39UFD5</accession>
<comment type="subcellular location">
    <subcellularLocation>
        <location evidence="1">Golgi apparatus membrane</location>
        <topology evidence="1">Peripheral membrane protein</topology>
    </subcellularLocation>
</comment>
<evidence type="ECO:0000259" key="5">
    <source>
        <dbReference type="Pfam" id="PF10392"/>
    </source>
</evidence>
<dbReference type="GO" id="GO:0000139">
    <property type="term" value="C:Golgi membrane"/>
    <property type="evidence" value="ECO:0007669"/>
    <property type="project" value="UniProtKB-SubCell"/>
</dbReference>
<dbReference type="InterPro" id="IPR048485">
    <property type="entry name" value="COG5_helical"/>
</dbReference>
<comment type="caution">
    <text evidence="7">The sequence shown here is derived from an EMBL/GenBank/DDBJ whole genome shotgun (WGS) entry which is preliminary data.</text>
</comment>
<dbReference type="Pfam" id="PF10392">
    <property type="entry name" value="COG5_N"/>
    <property type="match status" value="1"/>
</dbReference>
<keyword evidence="4" id="KW-0472">Membrane</keyword>
<protein>
    <recommendedName>
        <fullName evidence="2">Conserved oligomeric Golgi complex subunit 5</fullName>
    </recommendedName>
</protein>
<evidence type="ECO:0000256" key="4">
    <source>
        <dbReference type="ARBA" id="ARBA00023136"/>
    </source>
</evidence>
<dbReference type="GO" id="GO:0006891">
    <property type="term" value="P:intra-Golgi vesicle-mediated transport"/>
    <property type="evidence" value="ECO:0007669"/>
    <property type="project" value="InterPro"/>
</dbReference>
<feature type="domain" description="Conserved oligomeric Golgi complex subunit 5 N-terminal" evidence="5">
    <location>
        <begin position="27"/>
        <end position="175"/>
    </location>
</feature>
<dbReference type="InterPro" id="IPR019465">
    <property type="entry name" value="Cog5"/>
</dbReference>
<evidence type="ECO:0000256" key="1">
    <source>
        <dbReference type="ARBA" id="ARBA00004395"/>
    </source>
</evidence>
<dbReference type="GO" id="GO:0017119">
    <property type="term" value="C:Golgi transport complex"/>
    <property type="evidence" value="ECO:0007669"/>
    <property type="project" value="InterPro"/>
</dbReference>